<keyword evidence="3" id="KW-0378">Hydrolase</keyword>
<evidence type="ECO:0000313" key="4">
    <source>
        <dbReference type="Proteomes" id="UP000528322"/>
    </source>
</evidence>
<dbReference type="GO" id="GO:0006629">
    <property type="term" value="P:lipid metabolic process"/>
    <property type="evidence" value="ECO:0007669"/>
    <property type="project" value="InterPro"/>
</dbReference>
<dbReference type="PANTHER" id="PTHR36305">
    <property type="entry name" value="PHOSPHATIDYLGLYCEROPHOSPHATASE A"/>
    <property type="match status" value="1"/>
</dbReference>
<dbReference type="Proteomes" id="UP000528322">
    <property type="component" value="Unassembled WGS sequence"/>
</dbReference>
<feature type="transmembrane region" description="Helical" evidence="1">
    <location>
        <begin position="134"/>
        <end position="152"/>
    </location>
</feature>
<dbReference type="Pfam" id="PF04608">
    <property type="entry name" value="PgpA"/>
    <property type="match status" value="1"/>
</dbReference>
<accession>A0A7W7Y2F5</accession>
<evidence type="ECO:0000259" key="2">
    <source>
        <dbReference type="Pfam" id="PF04608"/>
    </source>
</evidence>
<protein>
    <submittedName>
        <fullName evidence="3">Phosphatidylglycerophosphatase A</fullName>
        <ecNumber evidence="3">3.1.3.27</ecNumber>
    </submittedName>
</protein>
<evidence type="ECO:0000313" key="3">
    <source>
        <dbReference type="EMBL" id="MBB5020848.1"/>
    </source>
</evidence>
<reference evidence="3 4" key="1">
    <citation type="submission" date="2020-08" db="EMBL/GenBank/DDBJ databases">
        <title>Genomic Encyclopedia of Type Strains, Phase IV (KMG-IV): sequencing the most valuable type-strain genomes for metagenomic binning, comparative biology and taxonomic classification.</title>
        <authorList>
            <person name="Goeker M."/>
        </authorList>
    </citation>
    <scope>NUCLEOTIDE SEQUENCE [LARGE SCALE GENOMIC DNA]</scope>
    <source>
        <strain evidence="3 4">DSM 22071</strain>
    </source>
</reference>
<dbReference type="GO" id="GO:0008962">
    <property type="term" value="F:phosphatidylglycerophosphatase activity"/>
    <property type="evidence" value="ECO:0007669"/>
    <property type="project" value="UniProtKB-EC"/>
</dbReference>
<dbReference type="CDD" id="cd06971">
    <property type="entry name" value="PgpA"/>
    <property type="match status" value="1"/>
</dbReference>
<feature type="transmembrane region" description="Helical" evidence="1">
    <location>
        <begin position="12"/>
        <end position="36"/>
    </location>
</feature>
<comment type="caution">
    <text evidence="3">The sequence shown here is derived from an EMBL/GenBank/DDBJ whole genome shotgun (WGS) entry which is preliminary data.</text>
</comment>
<keyword evidence="1" id="KW-0472">Membrane</keyword>
<dbReference type="AlphaFoldDB" id="A0A7W7Y2F5"/>
<dbReference type="RefSeq" id="WP_183728395.1">
    <property type="nucleotide sequence ID" value="NZ_JACHID010000001.1"/>
</dbReference>
<feature type="transmembrane region" description="Helical" evidence="1">
    <location>
        <begin position="81"/>
        <end position="107"/>
    </location>
</feature>
<feature type="transmembrane region" description="Helical" evidence="1">
    <location>
        <begin position="42"/>
        <end position="60"/>
    </location>
</feature>
<dbReference type="PANTHER" id="PTHR36305:SF1">
    <property type="entry name" value="PHOSPHATIDYLGLYCEROPHOSPHATASE A"/>
    <property type="match status" value="1"/>
</dbReference>
<keyword evidence="1" id="KW-1133">Transmembrane helix</keyword>
<feature type="domain" description="YutG/PgpA" evidence="2">
    <location>
        <begin position="9"/>
        <end position="143"/>
    </location>
</feature>
<keyword evidence="4" id="KW-1185">Reference proteome</keyword>
<gene>
    <name evidence="3" type="ORF">HNR37_000151</name>
</gene>
<dbReference type="EC" id="3.1.3.27" evidence="3"/>
<dbReference type="EMBL" id="JACHID010000001">
    <property type="protein sequence ID" value="MBB5020848.1"/>
    <property type="molecule type" value="Genomic_DNA"/>
</dbReference>
<dbReference type="InterPro" id="IPR007686">
    <property type="entry name" value="YutG/PgpA"/>
</dbReference>
<dbReference type="PIRSF" id="PIRSF006162">
    <property type="entry name" value="PgpA"/>
    <property type="match status" value="1"/>
</dbReference>
<evidence type="ECO:0000256" key="1">
    <source>
        <dbReference type="SAM" id="Phobius"/>
    </source>
</evidence>
<dbReference type="SUPFAM" id="SSF101307">
    <property type="entry name" value="YutG-like"/>
    <property type="match status" value="1"/>
</dbReference>
<keyword evidence="1" id="KW-0812">Transmembrane</keyword>
<proteinExistence type="predicted"/>
<organism evidence="3 4">
    <name type="scientific">Desulfurispira natronophila</name>
    <dbReference type="NCBI Taxonomy" id="682562"/>
    <lineage>
        <taxon>Bacteria</taxon>
        <taxon>Pseudomonadati</taxon>
        <taxon>Chrysiogenota</taxon>
        <taxon>Chrysiogenia</taxon>
        <taxon>Chrysiogenales</taxon>
        <taxon>Chrysiogenaceae</taxon>
        <taxon>Desulfurispira</taxon>
    </lineage>
</organism>
<sequence length="154" mass="16750">MKDNLINFIGTGLYSGNAPFAPGTIGTLPGIALLWLTAGLGMPWKMLIAFLLFAGGVWISNHAERLYGRKDPACVVIDEIAGVYFAGIWFVITWPVLLAIFILFRFFDIFKPFPVSTAEKLPAGWGVMMDDMAAGLYAALALWGGLALLNTIHL</sequence>
<name>A0A7W7Y2F5_9BACT</name>
<dbReference type="InterPro" id="IPR026037">
    <property type="entry name" value="PgpA"/>
</dbReference>
<dbReference type="InterPro" id="IPR036681">
    <property type="entry name" value="PgpA-like_sf"/>
</dbReference>